<proteinExistence type="predicted"/>
<dbReference type="Proteomes" id="UP000054524">
    <property type="component" value="Unassembled WGS sequence"/>
</dbReference>
<accession>A0A086J0U8</accession>
<dbReference type="RefSeq" id="XP_052904321.1">
    <property type="nucleotide sequence ID" value="XM_053049371.1"/>
</dbReference>
<dbReference type="HOGENOM" id="CLU_2558816_0_0_1"/>
<keyword evidence="3" id="KW-1185">Reference proteome</keyword>
<evidence type="ECO:0000256" key="1">
    <source>
        <dbReference type="SAM" id="MobiDB-lite"/>
    </source>
</evidence>
<gene>
    <name evidence="2" type="ORF">NESG_01750</name>
</gene>
<comment type="caution">
    <text evidence="2">The sequence shown here is derived from an EMBL/GenBank/DDBJ whole genome shotgun (WGS) entry which is preliminary data.</text>
</comment>
<sequence length="82" mass="9851">MVVQEVRNETFQTEEREKKRKRVKAKRTRQEDRVVVEPAFAPKNVRISEYISNSTNVNHKIYRDILINRRNGERVTVLNQLK</sequence>
<name>A0A086J0U8_NEMA1</name>
<dbReference type="GeneID" id="77676723"/>
<dbReference type="AlphaFoldDB" id="A0A086J0U8"/>
<dbReference type="EMBL" id="AKIJ01000004">
    <property type="protein sequence ID" value="KFG25766.1"/>
    <property type="molecule type" value="Genomic_DNA"/>
</dbReference>
<evidence type="ECO:0000313" key="3">
    <source>
        <dbReference type="Proteomes" id="UP000054524"/>
    </source>
</evidence>
<reference evidence="2 3" key="1">
    <citation type="journal article" date="2014" name="Genome Announc.">
        <title>Genome Sequence of the Microsporidian Species Nematocida sp1 Strain ERTm6 (ATCC PRA-372).</title>
        <authorList>
            <person name="Bakowski M.A."/>
            <person name="Priest M."/>
            <person name="Young S."/>
            <person name="Cuomo C.A."/>
            <person name="Troemel E.R."/>
        </authorList>
    </citation>
    <scope>NUCLEOTIDE SEQUENCE [LARGE SCALE GENOMIC DNA]</scope>
    <source>
        <strain evidence="2 3">ERTm6</strain>
    </source>
</reference>
<protein>
    <submittedName>
        <fullName evidence="2">Uncharacterized protein</fullName>
    </submittedName>
</protein>
<evidence type="ECO:0000313" key="2">
    <source>
        <dbReference type="EMBL" id="KFG25766.1"/>
    </source>
</evidence>
<organism evidence="2 3">
    <name type="scientific">Nematocida ausubeli (strain ATCC PRA-371 / ERTm2)</name>
    <name type="common">Nematode killer fungus</name>
    <dbReference type="NCBI Taxonomy" id="1913371"/>
    <lineage>
        <taxon>Eukaryota</taxon>
        <taxon>Fungi</taxon>
        <taxon>Fungi incertae sedis</taxon>
        <taxon>Microsporidia</taxon>
        <taxon>Nematocida</taxon>
    </lineage>
</organism>
<feature type="region of interest" description="Disordered" evidence="1">
    <location>
        <begin position="1"/>
        <end position="26"/>
    </location>
</feature>